<name>A0A8C9MP46_SERCA</name>
<keyword evidence="2" id="KW-1185">Reference proteome</keyword>
<reference evidence="1" key="1">
    <citation type="submission" date="2025-08" db="UniProtKB">
        <authorList>
            <consortium name="Ensembl"/>
        </authorList>
    </citation>
    <scope>IDENTIFICATION</scope>
</reference>
<protein>
    <submittedName>
        <fullName evidence="1">Uncharacterized protein</fullName>
    </submittedName>
</protein>
<organism evidence="1 2">
    <name type="scientific">Serinus canaria</name>
    <name type="common">Island canary</name>
    <name type="synonym">Fringilla canaria</name>
    <dbReference type="NCBI Taxonomy" id="9135"/>
    <lineage>
        <taxon>Eukaryota</taxon>
        <taxon>Metazoa</taxon>
        <taxon>Chordata</taxon>
        <taxon>Craniata</taxon>
        <taxon>Vertebrata</taxon>
        <taxon>Euteleostomi</taxon>
        <taxon>Archelosauria</taxon>
        <taxon>Archosauria</taxon>
        <taxon>Dinosauria</taxon>
        <taxon>Saurischia</taxon>
        <taxon>Theropoda</taxon>
        <taxon>Coelurosauria</taxon>
        <taxon>Aves</taxon>
        <taxon>Neognathae</taxon>
        <taxon>Neoaves</taxon>
        <taxon>Telluraves</taxon>
        <taxon>Australaves</taxon>
        <taxon>Passeriformes</taxon>
        <taxon>Passeroidea</taxon>
        <taxon>Fringillidae</taxon>
        <taxon>Carduelinae</taxon>
        <taxon>Serinus</taxon>
    </lineage>
</organism>
<dbReference type="Ensembl" id="ENSSCAT00000007086.1">
    <property type="protein sequence ID" value="ENSSCAP00000006206.1"/>
    <property type="gene ID" value="ENSSCAG00000004859.1"/>
</dbReference>
<accession>A0A8C9MP46</accession>
<reference evidence="1" key="2">
    <citation type="submission" date="2025-09" db="UniProtKB">
        <authorList>
            <consortium name="Ensembl"/>
        </authorList>
    </citation>
    <scope>IDENTIFICATION</scope>
</reference>
<dbReference type="Proteomes" id="UP000694409">
    <property type="component" value="Unassembled WGS sequence"/>
</dbReference>
<evidence type="ECO:0000313" key="2">
    <source>
        <dbReference type="Proteomes" id="UP000694409"/>
    </source>
</evidence>
<evidence type="ECO:0000313" key="1">
    <source>
        <dbReference type="Ensembl" id="ENSSCAP00000006206.1"/>
    </source>
</evidence>
<sequence>MLKRCVKGGGGGRAVQPGVWNAFQAGLWCSQSCSASPVLPVLPVPQGKVPAGAAWPLTE</sequence>
<dbReference type="AlphaFoldDB" id="A0A8C9MP46"/>
<proteinExistence type="predicted"/>